<keyword evidence="1" id="KW-0812">Transmembrane</keyword>
<evidence type="ECO:0000313" key="3">
    <source>
        <dbReference type="Proteomes" id="UP000008068"/>
    </source>
</evidence>
<feature type="transmembrane region" description="Helical" evidence="1">
    <location>
        <begin position="59"/>
        <end position="82"/>
    </location>
</feature>
<keyword evidence="1" id="KW-0472">Membrane</keyword>
<feature type="transmembrane region" description="Helical" evidence="1">
    <location>
        <begin position="199"/>
        <end position="220"/>
    </location>
</feature>
<sequence>MDDNGRVQCESIGSPVRQIARWMKEVWILFLFLITISFAASPFAKSVGIGSEEVYQTSFLFWWTLFTLIIGVCLGFASCILVMPFPVWRPFGCQNCARLQEELDSMVGRMGLIRPLFSQLYQKLRDITFWTGSKKKALADCRVMKRQIDELLGDQEEELPDTNRMGPAIAGLLTAATGTAILLVMQLHKIPVDVDWWKFFGSSITSIGALSSSAAIVATMDKKTGRK</sequence>
<feature type="transmembrane region" description="Helical" evidence="1">
    <location>
        <begin position="168"/>
        <end position="187"/>
    </location>
</feature>
<dbReference type="AlphaFoldDB" id="G0NGY8"/>
<dbReference type="EMBL" id="GL379883">
    <property type="protein sequence ID" value="EGT60224.1"/>
    <property type="molecule type" value="Genomic_DNA"/>
</dbReference>
<evidence type="ECO:0000313" key="2">
    <source>
        <dbReference type="EMBL" id="EGT60224.1"/>
    </source>
</evidence>
<dbReference type="Proteomes" id="UP000008068">
    <property type="component" value="Unassembled WGS sequence"/>
</dbReference>
<name>G0NGY8_CAEBE</name>
<dbReference type="HOGENOM" id="CLU_1220642_0_0_1"/>
<protein>
    <submittedName>
        <fullName evidence="2">Uncharacterized protein</fullName>
    </submittedName>
</protein>
<gene>
    <name evidence="2" type="ORF">CAEBREN_05203</name>
</gene>
<keyword evidence="3" id="KW-1185">Reference proteome</keyword>
<feature type="transmembrane region" description="Helical" evidence="1">
    <location>
        <begin position="26"/>
        <end position="44"/>
    </location>
</feature>
<organism evidence="3">
    <name type="scientific">Caenorhabditis brenneri</name>
    <name type="common">Nematode worm</name>
    <dbReference type="NCBI Taxonomy" id="135651"/>
    <lineage>
        <taxon>Eukaryota</taxon>
        <taxon>Metazoa</taxon>
        <taxon>Ecdysozoa</taxon>
        <taxon>Nematoda</taxon>
        <taxon>Chromadorea</taxon>
        <taxon>Rhabditida</taxon>
        <taxon>Rhabditina</taxon>
        <taxon>Rhabditomorpha</taxon>
        <taxon>Rhabditoidea</taxon>
        <taxon>Rhabditidae</taxon>
        <taxon>Peloderinae</taxon>
        <taxon>Caenorhabditis</taxon>
    </lineage>
</organism>
<dbReference type="InParanoid" id="G0NGY8"/>
<evidence type="ECO:0000256" key="1">
    <source>
        <dbReference type="SAM" id="Phobius"/>
    </source>
</evidence>
<proteinExistence type="predicted"/>
<keyword evidence="1" id="KW-1133">Transmembrane helix</keyword>
<reference evidence="3" key="1">
    <citation type="submission" date="2011-07" db="EMBL/GenBank/DDBJ databases">
        <authorList>
            <consortium name="Caenorhabditis brenneri Sequencing and Analysis Consortium"/>
            <person name="Wilson R.K."/>
        </authorList>
    </citation>
    <scope>NUCLEOTIDE SEQUENCE [LARGE SCALE GENOMIC DNA]</scope>
    <source>
        <strain evidence="3">PB2801</strain>
    </source>
</reference>
<accession>G0NGY8</accession>